<dbReference type="InterPro" id="IPR012373">
    <property type="entry name" value="Ferrdict_sens_TM"/>
</dbReference>
<protein>
    <recommendedName>
        <fullName evidence="2">FecR protein domain-containing protein</fullName>
    </recommendedName>
</protein>
<comment type="caution">
    <text evidence="3">The sequence shown here is derived from an EMBL/GenBank/DDBJ whole genome shotgun (WGS) entry which is preliminary data.</text>
</comment>
<keyword evidence="1" id="KW-1133">Transmembrane helix</keyword>
<evidence type="ECO:0000313" key="4">
    <source>
        <dbReference type="Proteomes" id="UP000644507"/>
    </source>
</evidence>
<dbReference type="Pfam" id="PF04773">
    <property type="entry name" value="FecR"/>
    <property type="match status" value="1"/>
</dbReference>
<evidence type="ECO:0000256" key="1">
    <source>
        <dbReference type="SAM" id="Phobius"/>
    </source>
</evidence>
<dbReference type="SUPFAM" id="SSF49899">
    <property type="entry name" value="Concanavalin A-like lectins/glucanases"/>
    <property type="match status" value="1"/>
</dbReference>
<dbReference type="InterPro" id="IPR006860">
    <property type="entry name" value="FecR"/>
</dbReference>
<name>A0A918TMK5_9BACT</name>
<dbReference type="EMBL" id="BMXI01000008">
    <property type="protein sequence ID" value="GHC54595.1"/>
    <property type="molecule type" value="Genomic_DNA"/>
</dbReference>
<keyword evidence="1" id="KW-0472">Membrane</keyword>
<dbReference type="AlphaFoldDB" id="A0A918TMK5"/>
<dbReference type="Gene3D" id="2.60.120.1440">
    <property type="match status" value="1"/>
</dbReference>
<accession>A0A918TMK5</accession>
<dbReference type="Proteomes" id="UP000644507">
    <property type="component" value="Unassembled WGS sequence"/>
</dbReference>
<feature type="domain" description="FecR protein" evidence="2">
    <location>
        <begin position="186"/>
        <end position="245"/>
    </location>
</feature>
<dbReference type="InterPro" id="IPR013320">
    <property type="entry name" value="ConA-like_dom_sf"/>
</dbReference>
<dbReference type="Gene3D" id="2.60.120.200">
    <property type="match status" value="1"/>
</dbReference>
<dbReference type="Pfam" id="PF13385">
    <property type="entry name" value="Laminin_G_3"/>
    <property type="match status" value="1"/>
</dbReference>
<proteinExistence type="predicted"/>
<evidence type="ECO:0000313" key="3">
    <source>
        <dbReference type="EMBL" id="GHC54595.1"/>
    </source>
</evidence>
<keyword evidence="4" id="KW-1185">Reference proteome</keyword>
<sequence length="530" mass="59206">MSNDHPEFDELDRLLALADEEELSVEQRDRLNQILRESVTAVEYASDKLVTEALLRNELLSDATGDLLGMPQSFLPPEGAENLVSPRFGKRRALLAVAAAVVFASLLGFLLQKKSSPVQVADSAKPATQALARMINQLDTRFAPNLAPEGDEFEVGRYELQEGIAELEFRTGAKFVVEGPADFTIKNDMHVFLTEGRIRARISDRATGFRIDAPEVDVVDLGTEFGIAVNPDQKTEVHVFSGEVELHEEGSKEARLVREGYAAGWEEGSAAVVLTQPREEEFRTAKDISQTLGRQLTDRLLADGEMVAFYDFQPDESSSGRLVNRANPQAVNGRIHGATWVRGRQPNSSALLFENVGDRVFLEIDGEFPEFTLSTWLKVERFDSYITAIFNTDNYERHEHHWQLLDDGAVQGSQLGKNPSLNSPEIYRIKSEEDTVPIGRWTHLAATFSISSGDVRYYVDGRLVAETVIDPDCPVRFGKCNIGHWGSPAGPSWPKQRNFCGRIDEFFLLRRAMSSEEIAEIHQLGRPAKW</sequence>
<keyword evidence="1" id="KW-0812">Transmembrane</keyword>
<reference evidence="3" key="1">
    <citation type="journal article" date="2014" name="Int. J. Syst. Evol. Microbiol.">
        <title>Complete genome sequence of Corynebacterium casei LMG S-19264T (=DSM 44701T), isolated from a smear-ripened cheese.</title>
        <authorList>
            <consortium name="US DOE Joint Genome Institute (JGI-PGF)"/>
            <person name="Walter F."/>
            <person name="Albersmeier A."/>
            <person name="Kalinowski J."/>
            <person name="Ruckert C."/>
        </authorList>
    </citation>
    <scope>NUCLEOTIDE SEQUENCE</scope>
    <source>
        <strain evidence="3">KCTC 12988</strain>
    </source>
</reference>
<dbReference type="GO" id="GO:0016989">
    <property type="term" value="F:sigma factor antagonist activity"/>
    <property type="evidence" value="ECO:0007669"/>
    <property type="project" value="TreeGrafter"/>
</dbReference>
<evidence type="ECO:0000259" key="2">
    <source>
        <dbReference type="Pfam" id="PF04773"/>
    </source>
</evidence>
<reference evidence="3" key="2">
    <citation type="submission" date="2020-09" db="EMBL/GenBank/DDBJ databases">
        <authorList>
            <person name="Sun Q."/>
            <person name="Kim S."/>
        </authorList>
    </citation>
    <scope>NUCLEOTIDE SEQUENCE</scope>
    <source>
        <strain evidence="3">KCTC 12988</strain>
    </source>
</reference>
<dbReference type="RefSeq" id="WP_189569933.1">
    <property type="nucleotide sequence ID" value="NZ_BMXI01000008.1"/>
</dbReference>
<dbReference type="PANTHER" id="PTHR30273">
    <property type="entry name" value="PERIPLASMIC SIGNAL SENSOR AND SIGMA FACTOR ACTIVATOR FECR-RELATED"/>
    <property type="match status" value="1"/>
</dbReference>
<feature type="transmembrane region" description="Helical" evidence="1">
    <location>
        <begin position="93"/>
        <end position="111"/>
    </location>
</feature>
<dbReference type="PANTHER" id="PTHR30273:SF2">
    <property type="entry name" value="PROTEIN FECR"/>
    <property type="match status" value="1"/>
</dbReference>
<gene>
    <name evidence="3" type="ORF">GCM10007100_21300</name>
</gene>
<organism evidence="3 4">
    <name type="scientific">Roseibacillus persicicus</name>
    <dbReference type="NCBI Taxonomy" id="454148"/>
    <lineage>
        <taxon>Bacteria</taxon>
        <taxon>Pseudomonadati</taxon>
        <taxon>Verrucomicrobiota</taxon>
        <taxon>Verrucomicrobiia</taxon>
        <taxon>Verrucomicrobiales</taxon>
        <taxon>Verrucomicrobiaceae</taxon>
        <taxon>Roseibacillus</taxon>
    </lineage>
</organism>